<dbReference type="STRING" id="2074.BG845_01178"/>
<keyword evidence="4" id="KW-1185">Reference proteome</keyword>
<dbReference type="AlphaFoldDB" id="A0A1Y2N653"/>
<dbReference type="RefSeq" id="WP_166665947.1">
    <property type="nucleotide sequence ID" value="NZ_SNWB01000001.1"/>
</dbReference>
<protein>
    <submittedName>
        <fullName evidence="3">Uncharacterized protein</fullName>
    </submittedName>
</protein>
<feature type="compositionally biased region" description="Basic and acidic residues" evidence="1">
    <location>
        <begin position="174"/>
        <end position="183"/>
    </location>
</feature>
<evidence type="ECO:0000256" key="2">
    <source>
        <dbReference type="SAM" id="Phobius"/>
    </source>
</evidence>
<keyword evidence="2" id="KW-1133">Transmembrane helix</keyword>
<evidence type="ECO:0000313" key="4">
    <source>
        <dbReference type="Proteomes" id="UP000194360"/>
    </source>
</evidence>
<sequence length="266" mass="27317">MNPGKGPAYKKVKDRVKTRNVIIVGVLAGVLAMLVTINALTSGADKQTAVAEKQAVEQQRDEAVAEKLTLADQITAECQAGRLTGPVCPAAEAAKTRTPTPLPDTAALTAAVRDYLTVNPPPAGRAPTTQEVAAAVTTFLAANPPAPGRPPTSTEIEAAVRLYYTANPPAPGRDGQDGARGDAGRPPTSEEISTAVAAYLQANPPPAGRVGDPGVGVRTIGDPSRADDGTCQIRFELTDNTVRPIVVPDDFCGGPLLPGPGDGDMS</sequence>
<gene>
    <name evidence="3" type="ORF">BG845_01178</name>
</gene>
<name>A0A1Y2N653_PSEAH</name>
<evidence type="ECO:0000313" key="3">
    <source>
        <dbReference type="EMBL" id="OSY42936.1"/>
    </source>
</evidence>
<evidence type="ECO:0000256" key="1">
    <source>
        <dbReference type="SAM" id="MobiDB-lite"/>
    </source>
</evidence>
<feature type="region of interest" description="Disordered" evidence="1">
    <location>
        <begin position="166"/>
        <end position="190"/>
    </location>
</feature>
<feature type="transmembrane region" description="Helical" evidence="2">
    <location>
        <begin position="21"/>
        <end position="40"/>
    </location>
</feature>
<dbReference type="Proteomes" id="UP000194360">
    <property type="component" value="Unassembled WGS sequence"/>
</dbReference>
<keyword evidence="2" id="KW-0472">Membrane</keyword>
<reference evidence="3 4" key="1">
    <citation type="submission" date="2016-09" db="EMBL/GenBank/DDBJ databases">
        <title>Pseudonocardia autotrophica DSM535, a candidate organism with high potential of specific P450 cytochromes.</title>
        <authorList>
            <person name="Grumaz C."/>
            <person name="Vainshtein Y."/>
            <person name="Kirstahler P."/>
            <person name="Sohn K."/>
        </authorList>
    </citation>
    <scope>NUCLEOTIDE SEQUENCE [LARGE SCALE GENOMIC DNA]</scope>
    <source>
        <strain evidence="3 4">DSM 535</strain>
    </source>
</reference>
<dbReference type="EMBL" id="MIGB01000004">
    <property type="protein sequence ID" value="OSY42936.1"/>
    <property type="molecule type" value="Genomic_DNA"/>
</dbReference>
<proteinExistence type="predicted"/>
<accession>A0A1Y2N653</accession>
<organism evidence="3 4">
    <name type="scientific">Pseudonocardia autotrophica</name>
    <name type="common">Amycolata autotrophica</name>
    <name type="synonym">Nocardia autotrophica</name>
    <dbReference type="NCBI Taxonomy" id="2074"/>
    <lineage>
        <taxon>Bacteria</taxon>
        <taxon>Bacillati</taxon>
        <taxon>Actinomycetota</taxon>
        <taxon>Actinomycetes</taxon>
        <taxon>Pseudonocardiales</taxon>
        <taxon>Pseudonocardiaceae</taxon>
        <taxon>Pseudonocardia</taxon>
    </lineage>
</organism>
<keyword evidence="2" id="KW-0812">Transmembrane</keyword>
<comment type="caution">
    <text evidence="3">The sequence shown here is derived from an EMBL/GenBank/DDBJ whole genome shotgun (WGS) entry which is preliminary data.</text>
</comment>